<dbReference type="PANTHER" id="PTHR42801:SF7">
    <property type="entry name" value="SLL1159 PROTEIN"/>
    <property type="match status" value="1"/>
</dbReference>
<evidence type="ECO:0000259" key="13">
    <source>
        <dbReference type="PROSITE" id="PS51352"/>
    </source>
</evidence>
<feature type="domain" description="Thioredoxin" evidence="13">
    <location>
        <begin position="99"/>
        <end position="272"/>
    </location>
</feature>
<sequence>MGKCMVLIITLLGLLASVIGLSLYFRKVKRNQTPKKTVALYTGLLLGIAIGSYGVVLASAESTVAIVLSALPLFLALFFFSVLTFFLIQKKPPLGDIKIKVGDSMLPFNVKNHSNEDFSSEQFIGKRTLFKFYRGSWCPYCSAELQMFADLQPQLDQYGVNIIAISGDTVEQAHLHVKRDALPITLLSDPTLNIVRQYGVEHHKALGADSQKVYKLFGLSVPGGFVSYRSMAIPTTILIDEQGIVRWIDQSDDYRLRASKDKVLGAVNRIFS</sequence>
<evidence type="ECO:0000256" key="6">
    <source>
        <dbReference type="ARBA" id="ARBA00023157"/>
    </source>
</evidence>
<gene>
    <name evidence="14" type="ORF">GCM10009411_05710</name>
</gene>
<dbReference type="InterPro" id="IPR050924">
    <property type="entry name" value="Peroxiredoxin_BCP/PrxQ"/>
</dbReference>
<accession>A0ABQ2R4K9</accession>
<keyword evidence="12" id="KW-1133">Transmembrane helix</keyword>
<dbReference type="InterPro" id="IPR000866">
    <property type="entry name" value="AhpC/TSA"/>
</dbReference>
<evidence type="ECO:0000256" key="9">
    <source>
        <dbReference type="ARBA" id="ARBA00038489"/>
    </source>
</evidence>
<evidence type="ECO:0000256" key="4">
    <source>
        <dbReference type="ARBA" id="ARBA00022862"/>
    </source>
</evidence>
<keyword evidence="12" id="KW-0472">Membrane</keyword>
<evidence type="ECO:0000313" key="15">
    <source>
        <dbReference type="Proteomes" id="UP000619118"/>
    </source>
</evidence>
<evidence type="ECO:0000256" key="11">
    <source>
        <dbReference type="ARBA" id="ARBA00049091"/>
    </source>
</evidence>
<comment type="function">
    <text evidence="1">Thiol-specific peroxidase that catalyzes the reduction of hydrogen peroxide and organic hydroperoxides to water and alcohols, respectively. Plays a role in cell protection against oxidative stress by detoxifying peroxides and as sensor of hydrogen peroxide-mediated signaling events.</text>
</comment>
<evidence type="ECO:0000256" key="10">
    <source>
        <dbReference type="ARBA" id="ARBA00042639"/>
    </source>
</evidence>
<comment type="caution">
    <text evidence="14">The sequence shown here is derived from an EMBL/GenBank/DDBJ whole genome shotgun (WGS) entry which is preliminary data.</text>
</comment>
<reference evidence="15" key="1">
    <citation type="journal article" date="2019" name="Int. J. Syst. Evol. Microbiol.">
        <title>The Global Catalogue of Microorganisms (GCM) 10K type strain sequencing project: providing services to taxonomists for standard genome sequencing and annotation.</title>
        <authorList>
            <consortium name="The Broad Institute Genomics Platform"/>
            <consortium name="The Broad Institute Genome Sequencing Center for Infectious Disease"/>
            <person name="Wu L."/>
            <person name="Ma J."/>
        </authorList>
    </citation>
    <scope>NUCLEOTIDE SEQUENCE [LARGE SCALE GENOMIC DNA]</scope>
    <source>
        <strain evidence="15">JCM 32306</strain>
    </source>
</reference>
<feature type="transmembrane region" description="Helical" evidence="12">
    <location>
        <begin position="64"/>
        <end position="88"/>
    </location>
</feature>
<dbReference type="EMBL" id="BMQX01000002">
    <property type="protein sequence ID" value="GGQ07535.1"/>
    <property type="molecule type" value="Genomic_DNA"/>
</dbReference>
<evidence type="ECO:0000256" key="1">
    <source>
        <dbReference type="ARBA" id="ARBA00003330"/>
    </source>
</evidence>
<evidence type="ECO:0000256" key="8">
    <source>
        <dbReference type="ARBA" id="ARBA00032824"/>
    </source>
</evidence>
<keyword evidence="15" id="KW-1185">Reference proteome</keyword>
<evidence type="ECO:0000256" key="7">
    <source>
        <dbReference type="ARBA" id="ARBA00023284"/>
    </source>
</evidence>
<dbReference type="PANTHER" id="PTHR42801">
    <property type="entry name" value="THIOREDOXIN-DEPENDENT PEROXIDE REDUCTASE"/>
    <property type="match status" value="1"/>
</dbReference>
<dbReference type="SUPFAM" id="SSF52833">
    <property type="entry name" value="Thioredoxin-like"/>
    <property type="match status" value="1"/>
</dbReference>
<evidence type="ECO:0000313" key="14">
    <source>
        <dbReference type="EMBL" id="GGQ07535.1"/>
    </source>
</evidence>
<feature type="transmembrane region" description="Helical" evidence="12">
    <location>
        <begin position="38"/>
        <end position="58"/>
    </location>
</feature>
<comment type="similarity">
    <text evidence="9">Belongs to the peroxiredoxin family. BCP/PrxQ subfamily.</text>
</comment>
<keyword evidence="3" id="KW-0575">Peroxidase</keyword>
<organism evidence="14 15">
    <name type="scientific">Shewanella litoralis</name>
    <dbReference type="NCBI Taxonomy" id="2282700"/>
    <lineage>
        <taxon>Bacteria</taxon>
        <taxon>Pseudomonadati</taxon>
        <taxon>Pseudomonadota</taxon>
        <taxon>Gammaproteobacteria</taxon>
        <taxon>Alteromonadales</taxon>
        <taxon>Shewanellaceae</taxon>
        <taxon>Shewanella</taxon>
    </lineage>
</organism>
<dbReference type="InterPro" id="IPR036249">
    <property type="entry name" value="Thioredoxin-like_sf"/>
</dbReference>
<dbReference type="CDD" id="cd02970">
    <property type="entry name" value="PRX_like2"/>
    <property type="match status" value="1"/>
</dbReference>
<proteinExistence type="inferred from homology"/>
<dbReference type="PROSITE" id="PS51352">
    <property type="entry name" value="THIOREDOXIN_2"/>
    <property type="match status" value="1"/>
</dbReference>
<evidence type="ECO:0000256" key="12">
    <source>
        <dbReference type="SAM" id="Phobius"/>
    </source>
</evidence>
<keyword evidence="12" id="KW-0812">Transmembrane</keyword>
<keyword evidence="6" id="KW-1015">Disulfide bond</keyword>
<evidence type="ECO:0000256" key="2">
    <source>
        <dbReference type="ARBA" id="ARBA00013017"/>
    </source>
</evidence>
<feature type="transmembrane region" description="Helical" evidence="12">
    <location>
        <begin position="6"/>
        <end position="26"/>
    </location>
</feature>
<keyword evidence="5" id="KW-0560">Oxidoreductase</keyword>
<name>A0ABQ2R4K9_9GAMM</name>
<dbReference type="InterPro" id="IPR013766">
    <property type="entry name" value="Thioredoxin_domain"/>
</dbReference>
<dbReference type="EC" id="1.11.1.24" evidence="2"/>
<keyword evidence="7" id="KW-0676">Redox-active center</keyword>
<dbReference type="Gene3D" id="3.40.30.10">
    <property type="entry name" value="Glutaredoxin"/>
    <property type="match status" value="1"/>
</dbReference>
<evidence type="ECO:0000256" key="5">
    <source>
        <dbReference type="ARBA" id="ARBA00023002"/>
    </source>
</evidence>
<keyword evidence="4" id="KW-0049">Antioxidant</keyword>
<evidence type="ECO:0000256" key="3">
    <source>
        <dbReference type="ARBA" id="ARBA00022559"/>
    </source>
</evidence>
<comment type="catalytic activity">
    <reaction evidence="11">
        <text>a hydroperoxide + [thioredoxin]-dithiol = an alcohol + [thioredoxin]-disulfide + H2O</text>
        <dbReference type="Rhea" id="RHEA:62620"/>
        <dbReference type="Rhea" id="RHEA-COMP:10698"/>
        <dbReference type="Rhea" id="RHEA-COMP:10700"/>
        <dbReference type="ChEBI" id="CHEBI:15377"/>
        <dbReference type="ChEBI" id="CHEBI:29950"/>
        <dbReference type="ChEBI" id="CHEBI:30879"/>
        <dbReference type="ChEBI" id="CHEBI:35924"/>
        <dbReference type="ChEBI" id="CHEBI:50058"/>
        <dbReference type="EC" id="1.11.1.24"/>
    </reaction>
</comment>
<dbReference type="Proteomes" id="UP000619118">
    <property type="component" value="Unassembled WGS sequence"/>
</dbReference>
<dbReference type="Pfam" id="PF00578">
    <property type="entry name" value="AhpC-TSA"/>
    <property type="match status" value="1"/>
</dbReference>
<protein>
    <recommendedName>
        <fullName evidence="2">thioredoxin-dependent peroxiredoxin</fullName>
        <ecNumber evidence="2">1.11.1.24</ecNumber>
    </recommendedName>
    <alternativeName>
        <fullName evidence="8">Thioredoxin peroxidase</fullName>
    </alternativeName>
    <alternativeName>
        <fullName evidence="10">Thioredoxin-dependent peroxiredoxin Bcp</fullName>
    </alternativeName>
</protein>